<evidence type="ECO:0000256" key="5">
    <source>
        <dbReference type="ARBA" id="ARBA00021236"/>
    </source>
</evidence>
<dbReference type="PANTHER" id="PTHR13923:SF11">
    <property type="entry name" value="SECRETORY 31, ISOFORM D"/>
    <property type="match status" value="1"/>
</dbReference>
<feature type="compositionally biased region" description="Polar residues" evidence="16">
    <location>
        <begin position="802"/>
        <end position="813"/>
    </location>
</feature>
<dbReference type="FunFam" id="2.130.10.10:FF:000193">
    <property type="entry name" value="Protein transport protein SEC31, putative"/>
    <property type="match status" value="1"/>
</dbReference>
<feature type="region of interest" description="Disordered" evidence="16">
    <location>
        <begin position="938"/>
        <end position="1191"/>
    </location>
</feature>
<feature type="compositionally biased region" description="Polar residues" evidence="16">
    <location>
        <begin position="1021"/>
        <end position="1033"/>
    </location>
</feature>
<evidence type="ECO:0000256" key="11">
    <source>
        <dbReference type="ARBA" id="ARBA00022927"/>
    </source>
</evidence>
<dbReference type="InterPro" id="IPR009917">
    <property type="entry name" value="SRA1/Sec31"/>
</dbReference>
<feature type="compositionally biased region" description="Polar residues" evidence="16">
    <location>
        <begin position="850"/>
        <end position="861"/>
    </location>
</feature>
<dbReference type="FunFam" id="1.20.940.10:FF:000007">
    <property type="entry name" value="Protein transport protein (SEC31), putative"/>
    <property type="match status" value="1"/>
</dbReference>
<name>A0A3N4LYP2_9PEZI</name>
<evidence type="ECO:0000256" key="9">
    <source>
        <dbReference type="ARBA" id="ARBA00022824"/>
    </source>
</evidence>
<dbReference type="Proteomes" id="UP000267821">
    <property type="component" value="Unassembled WGS sequence"/>
</dbReference>
<reference evidence="18 19" key="1">
    <citation type="journal article" date="2018" name="Nat. Ecol. Evol.">
        <title>Pezizomycetes genomes reveal the molecular basis of ectomycorrhizal truffle lifestyle.</title>
        <authorList>
            <person name="Murat C."/>
            <person name="Payen T."/>
            <person name="Noel B."/>
            <person name="Kuo A."/>
            <person name="Morin E."/>
            <person name="Chen J."/>
            <person name="Kohler A."/>
            <person name="Krizsan K."/>
            <person name="Balestrini R."/>
            <person name="Da Silva C."/>
            <person name="Montanini B."/>
            <person name="Hainaut M."/>
            <person name="Levati E."/>
            <person name="Barry K.W."/>
            <person name="Belfiori B."/>
            <person name="Cichocki N."/>
            <person name="Clum A."/>
            <person name="Dockter R.B."/>
            <person name="Fauchery L."/>
            <person name="Guy J."/>
            <person name="Iotti M."/>
            <person name="Le Tacon F."/>
            <person name="Lindquist E.A."/>
            <person name="Lipzen A."/>
            <person name="Malagnac F."/>
            <person name="Mello A."/>
            <person name="Molinier V."/>
            <person name="Miyauchi S."/>
            <person name="Poulain J."/>
            <person name="Riccioni C."/>
            <person name="Rubini A."/>
            <person name="Sitrit Y."/>
            <person name="Splivallo R."/>
            <person name="Traeger S."/>
            <person name="Wang M."/>
            <person name="Zifcakova L."/>
            <person name="Wipf D."/>
            <person name="Zambonelli A."/>
            <person name="Paolocci F."/>
            <person name="Nowrousian M."/>
            <person name="Ottonello S."/>
            <person name="Baldrian P."/>
            <person name="Spatafora J.W."/>
            <person name="Henrissat B."/>
            <person name="Nagy L.G."/>
            <person name="Aury J.M."/>
            <person name="Wincker P."/>
            <person name="Grigoriev I.V."/>
            <person name="Bonfante P."/>
            <person name="Martin F.M."/>
        </authorList>
    </citation>
    <scope>NUCLEOTIDE SEQUENCE [LARGE SCALE GENOMIC DNA]</scope>
    <source>
        <strain evidence="18 19">ATCC MYA-4762</strain>
    </source>
</reference>
<evidence type="ECO:0000256" key="13">
    <source>
        <dbReference type="ARBA" id="ARBA00023329"/>
    </source>
</evidence>
<keyword evidence="8" id="KW-0677">Repeat</keyword>
<feature type="region of interest" description="Disordered" evidence="16">
    <location>
        <begin position="478"/>
        <end position="507"/>
    </location>
</feature>
<dbReference type="GO" id="GO:0090110">
    <property type="term" value="P:COPII-coated vesicle cargo loading"/>
    <property type="evidence" value="ECO:0007669"/>
    <property type="project" value="TreeGrafter"/>
</dbReference>
<dbReference type="InterPro" id="IPR015943">
    <property type="entry name" value="WD40/YVTN_repeat-like_dom_sf"/>
</dbReference>
<dbReference type="PANTHER" id="PTHR13923">
    <property type="entry name" value="SEC31-RELATED PROTEIN"/>
    <property type="match status" value="1"/>
</dbReference>
<dbReference type="GO" id="GO:0070971">
    <property type="term" value="C:endoplasmic reticulum exit site"/>
    <property type="evidence" value="ECO:0007669"/>
    <property type="project" value="TreeGrafter"/>
</dbReference>
<evidence type="ECO:0000256" key="2">
    <source>
        <dbReference type="ARBA" id="ARBA00004397"/>
    </source>
</evidence>
<feature type="domain" description="SRA1/Sec31" evidence="17">
    <location>
        <begin position="1177"/>
        <end position="1295"/>
    </location>
</feature>
<keyword evidence="7 15" id="KW-0853">WD repeat</keyword>
<dbReference type="InterPro" id="IPR036322">
    <property type="entry name" value="WD40_repeat_dom_sf"/>
</dbReference>
<dbReference type="GO" id="GO:0005789">
    <property type="term" value="C:endoplasmic reticulum membrane"/>
    <property type="evidence" value="ECO:0007669"/>
    <property type="project" value="UniProtKB-SubCell"/>
</dbReference>
<keyword evidence="9" id="KW-0256">Endoplasmic reticulum</keyword>
<feature type="compositionally biased region" description="Polar residues" evidence="16">
    <location>
        <begin position="1136"/>
        <end position="1148"/>
    </location>
</feature>
<feature type="compositionally biased region" description="Low complexity" evidence="16">
    <location>
        <begin position="814"/>
        <end position="849"/>
    </location>
</feature>
<keyword evidence="12" id="KW-0472">Membrane</keyword>
<evidence type="ECO:0000256" key="10">
    <source>
        <dbReference type="ARBA" id="ARBA00022892"/>
    </source>
</evidence>
<dbReference type="InterPro" id="IPR040251">
    <property type="entry name" value="SEC31-like"/>
</dbReference>
<keyword evidence="11" id="KW-0653">Protein transport</keyword>
<keyword evidence="6" id="KW-0813">Transport</keyword>
<feature type="compositionally biased region" description="Polar residues" evidence="16">
    <location>
        <begin position="492"/>
        <end position="507"/>
    </location>
</feature>
<comment type="function">
    <text evidence="14">Component of the coat protein complex II (COPII) which promotes the formation of transport vesicles from the endoplasmic reticulum (ER). The coat has two main functions, the physical deformation of the endoplasmic reticulum membrane into vesicles and the selection of cargo molecules.</text>
</comment>
<evidence type="ECO:0000256" key="12">
    <source>
        <dbReference type="ARBA" id="ARBA00023136"/>
    </source>
</evidence>
<dbReference type="GO" id="GO:0030127">
    <property type="term" value="C:COPII vesicle coat"/>
    <property type="evidence" value="ECO:0007669"/>
    <property type="project" value="TreeGrafter"/>
</dbReference>
<feature type="compositionally biased region" description="Pro residues" evidence="16">
    <location>
        <begin position="1037"/>
        <end position="1052"/>
    </location>
</feature>
<dbReference type="GO" id="GO:0005198">
    <property type="term" value="F:structural molecule activity"/>
    <property type="evidence" value="ECO:0007669"/>
    <property type="project" value="TreeGrafter"/>
</dbReference>
<sequence length="1300" mass="140642">MVRLREIPRTSTFAWSPGAHLPIIATGTVAGAVDADFSNTTQLELWDLDLQNGQAGLELSPLASVNTESRFYDIAWSRVSNERPRGIIAGALESGALDLWNADVLLDGSGDALLSSTTKHSGPVKSLQFNPFKSELLLTGGAKGEIYIWDLNNIENPFSLGNRTSRADDLDSVDWNKKIPHILATAGSGGFVTVWDVKTKRESLTLSNWKAVSAVAWHPENPTKLITAIPDETNPVILVWDLRNSKAPERTLTGHQDGVLSLSWCKQDTDLLLSSGKDNRTICWNPQTGDILGEFPVVTNWTYQTRWNPTNPSLLATASFDGKIAVHTLQTCKADANRPDAATANLDGEDFFNQASVDPQGPSFSLKKTPKWLEVPAGASFGFGGKLVHFGALETQAGQSRRSKVTISKFEVETGVSEAAVGFEEALKKDSLGSIAESRAKEAKSETEKGVWNVLKSLVDANPRTRLREYLGFGDECEEDGTTDVEAKDTNTDSLPQPNGSDSAKSKRLSSFFSDSNVDSEFFLSDLASLPSTRGARTNNPFHIYSGDESESDKQITRALLLGQFEKAVDICLKEDRMSDAFMLAVCGGDKCTEKVRTAYLTKKAKGPNYLRVLASVIGKNMWDVVYNADLANWKEVMVTLITFANEEEFEDLCEVLGDRLLEESRENCSNVNQRAAASFCFIAGAKLEKVVGIWIEELHEVESADLQNPSGDSSFSIHVRSLQGFIEKVTVLRLATKFQDKELNLSGNWKLGSLYEKYCEYADVVAAHGYLDVAEKYLNLLPLDYPAATVSRNRVKEATKKATTSPGTQTHKTQQPATAVTPTTQYQATRTTYQPPTTGTPYQPSTSYQPPTTGTSYQPPTTVPPVASSQYAPSGPTVTGSYAPPKVQTQSGYVFSPYQPAQAAQPSPTTYGGTNQFYNPHNAFGQPPPPRTFSPPVSAMVPPSKRTDLPNWNDTPIVTNLSRRGTPASTQAPITSPFPGAVVPSPPQASAPFGPPPPGPSSRAPPPPPPKNSAPPQRAATPTQYGVQSPLASQPGYPPSQPSSHYGPPPTVMSSYNHPTVATRYAANPPPQAVAAPPPRQSMPPPPPAGQSQYAARPPVGAPPVAGQTYASPAATTSTQYAPPPSTVTQTQSPYVPTQTVPATNMGSYGPPPAGVQGSRPGTQQSEVVPLPKSEITAPPPPAKHPRGDRTHIPELYRPIHELLSADMNRVKAVAPPSHKRQVQDTEKRLNILFDHINNEELLSADTLADMLSLAQAVAARDYTTAHNIHLDLVTHKTEECTNWMTGVKRLIDMSRVTP</sequence>
<evidence type="ECO:0000256" key="15">
    <source>
        <dbReference type="PROSITE-ProRule" id="PRU00221"/>
    </source>
</evidence>
<organism evidence="18 19">
    <name type="scientific">Terfezia boudieri ATCC MYA-4762</name>
    <dbReference type="NCBI Taxonomy" id="1051890"/>
    <lineage>
        <taxon>Eukaryota</taxon>
        <taxon>Fungi</taxon>
        <taxon>Dikarya</taxon>
        <taxon>Ascomycota</taxon>
        <taxon>Pezizomycotina</taxon>
        <taxon>Pezizomycetes</taxon>
        <taxon>Pezizales</taxon>
        <taxon>Pezizaceae</taxon>
        <taxon>Terfezia</taxon>
    </lineage>
</organism>
<dbReference type="Gene3D" id="2.130.10.10">
    <property type="entry name" value="YVTN repeat-like/Quinoprotein amine dehydrogenase"/>
    <property type="match status" value="1"/>
</dbReference>
<feature type="compositionally biased region" description="Polar residues" evidence="16">
    <location>
        <begin position="951"/>
        <end position="975"/>
    </location>
</feature>
<evidence type="ECO:0000256" key="4">
    <source>
        <dbReference type="ARBA" id="ARBA00013507"/>
    </source>
</evidence>
<dbReference type="Gene3D" id="1.20.940.10">
    <property type="entry name" value="Functional domain of the splicing factor Prp18"/>
    <property type="match status" value="1"/>
</dbReference>
<proteinExistence type="inferred from homology"/>
<dbReference type="OrthoDB" id="542917at2759"/>
<protein>
    <recommendedName>
        <fullName evidence="5">Protein transport protein SEC31</fullName>
    </recommendedName>
    <alternativeName>
        <fullName evidence="4">Protein transport protein sec31</fullName>
    </alternativeName>
</protein>
<dbReference type="InParanoid" id="A0A3N4LYP2"/>
<gene>
    <name evidence="18" type="ORF">L211DRAFT_865453</name>
</gene>
<dbReference type="Pfam" id="PF07304">
    <property type="entry name" value="SRA1"/>
    <property type="match status" value="1"/>
</dbReference>
<feature type="compositionally biased region" description="Pro residues" evidence="16">
    <location>
        <begin position="1069"/>
        <end position="1090"/>
    </location>
</feature>
<evidence type="ECO:0000256" key="3">
    <source>
        <dbReference type="ARBA" id="ARBA00009358"/>
    </source>
</evidence>
<feature type="compositionally biased region" description="Pro residues" evidence="16">
    <location>
        <begin position="985"/>
        <end position="1014"/>
    </location>
</feature>
<dbReference type="Pfam" id="PF00400">
    <property type="entry name" value="WD40"/>
    <property type="match status" value="2"/>
</dbReference>
<accession>A0A3N4LYP2</accession>
<evidence type="ECO:0000256" key="16">
    <source>
        <dbReference type="SAM" id="MobiDB-lite"/>
    </source>
</evidence>
<evidence type="ECO:0000313" key="18">
    <source>
        <dbReference type="EMBL" id="RPB28026.1"/>
    </source>
</evidence>
<evidence type="ECO:0000256" key="1">
    <source>
        <dbReference type="ARBA" id="ARBA00004299"/>
    </source>
</evidence>
<evidence type="ECO:0000256" key="7">
    <source>
        <dbReference type="ARBA" id="ARBA00022574"/>
    </source>
</evidence>
<dbReference type="FunCoup" id="A0A3N4LYP2">
    <property type="interactions" value="730"/>
</dbReference>
<dbReference type="PROSITE" id="PS50294">
    <property type="entry name" value="WD_REPEATS_REGION"/>
    <property type="match status" value="1"/>
</dbReference>
<evidence type="ECO:0000259" key="17">
    <source>
        <dbReference type="Pfam" id="PF07304"/>
    </source>
</evidence>
<dbReference type="EMBL" id="ML121530">
    <property type="protein sequence ID" value="RPB28026.1"/>
    <property type="molecule type" value="Genomic_DNA"/>
</dbReference>
<feature type="compositionally biased region" description="Polar residues" evidence="16">
    <location>
        <begin position="1110"/>
        <end position="1122"/>
    </location>
</feature>
<feature type="compositionally biased region" description="Low complexity" evidence="16">
    <location>
        <begin position="1091"/>
        <end position="1108"/>
    </location>
</feature>
<evidence type="ECO:0000256" key="6">
    <source>
        <dbReference type="ARBA" id="ARBA00022448"/>
    </source>
</evidence>
<feature type="repeat" description="WD" evidence="15">
    <location>
        <begin position="117"/>
        <end position="159"/>
    </location>
</feature>
<dbReference type="STRING" id="1051890.A0A3N4LYP2"/>
<evidence type="ECO:0000256" key="8">
    <source>
        <dbReference type="ARBA" id="ARBA00022737"/>
    </source>
</evidence>
<dbReference type="SUPFAM" id="SSF50978">
    <property type="entry name" value="WD40 repeat-like"/>
    <property type="match status" value="1"/>
</dbReference>
<evidence type="ECO:0000256" key="14">
    <source>
        <dbReference type="ARBA" id="ARBA00025471"/>
    </source>
</evidence>
<keyword evidence="13" id="KW-0968">Cytoplasmic vesicle</keyword>
<keyword evidence="10" id="KW-0931">ER-Golgi transport</keyword>
<evidence type="ECO:0000313" key="19">
    <source>
        <dbReference type="Proteomes" id="UP000267821"/>
    </source>
</evidence>
<comment type="similarity">
    <text evidence="3">Belongs to the WD repeat SEC31 family.</text>
</comment>
<dbReference type="InterPro" id="IPR001680">
    <property type="entry name" value="WD40_rpt"/>
</dbReference>
<dbReference type="PROSITE" id="PS50082">
    <property type="entry name" value="WD_REPEATS_2"/>
    <property type="match status" value="2"/>
</dbReference>
<feature type="repeat" description="WD" evidence="15">
    <location>
        <begin position="252"/>
        <end position="294"/>
    </location>
</feature>
<comment type="subcellular location">
    <subcellularLocation>
        <location evidence="1">Cytoplasmic vesicle</location>
        <location evidence="1">COPII-coated vesicle membrane</location>
        <topology evidence="1">Peripheral membrane protein</topology>
        <orientation evidence="1">Cytoplasmic side</orientation>
    </subcellularLocation>
    <subcellularLocation>
        <location evidence="2">Endoplasmic reticulum membrane</location>
        <topology evidence="2">Peripheral membrane protein</topology>
        <orientation evidence="2">Cytoplasmic side</orientation>
    </subcellularLocation>
</comment>
<dbReference type="SMART" id="SM00320">
    <property type="entry name" value="WD40"/>
    <property type="match status" value="5"/>
</dbReference>
<keyword evidence="19" id="KW-1185">Reference proteome</keyword>
<dbReference type="GO" id="GO:0007029">
    <property type="term" value="P:endoplasmic reticulum organization"/>
    <property type="evidence" value="ECO:0007669"/>
    <property type="project" value="TreeGrafter"/>
</dbReference>
<dbReference type="GO" id="GO:0015031">
    <property type="term" value="P:protein transport"/>
    <property type="evidence" value="ECO:0007669"/>
    <property type="project" value="UniProtKB-KW"/>
</dbReference>
<dbReference type="Gene3D" id="1.25.40.1030">
    <property type="match status" value="1"/>
</dbReference>
<feature type="region of interest" description="Disordered" evidence="16">
    <location>
        <begin position="797"/>
        <end position="873"/>
    </location>
</feature>